<evidence type="ECO:0000313" key="12">
    <source>
        <dbReference type="Proteomes" id="UP000247409"/>
    </source>
</evidence>
<evidence type="ECO:0000259" key="10">
    <source>
        <dbReference type="PROSITE" id="PS51747"/>
    </source>
</evidence>
<sequence>MLVLICGPRRAGKKTLQSYMLSELGFHTIIPSLQTVHQQHTHALFDRISEYWLPHRNAVLLLDHLIHYNSFITTLLKRPWVLIVHVDAPLLTRYERHCQSAPPIIGHDANLEHLRQFIAQDDSVTNLRVHNHCHLSSNNHVRDSQPHLRSQRDPTIDPLLFKRLAHIHIYNDFESVSHFHNNLQHLDFSDPRRLRPSWDTYFMSLARLAAQRTNCMKRKVGCVITRNHRVVATGYNGTPTGVKNCHQGGCPRCNNHHKQGVALDLCLCLHAEENAIIEAGRDRCQLATLYTTVFPCILCSKKIVQAGVSRVVFDTKYSSGEEPAHNLLEAGGVAIDCFQSDQNCARLTSLACSPAVN</sequence>
<dbReference type="CDD" id="cd01286">
    <property type="entry name" value="deoxycytidylate_deaminase"/>
    <property type="match status" value="1"/>
</dbReference>
<keyword evidence="4" id="KW-0545">Nucleotide biosynthesis</keyword>
<evidence type="ECO:0000256" key="8">
    <source>
        <dbReference type="ARBA" id="ARBA00041763"/>
    </source>
</evidence>
<proteinExistence type="inferred from homology"/>
<comment type="cofactor">
    <cofactor evidence="1">
        <name>Zn(2+)</name>
        <dbReference type="ChEBI" id="CHEBI:29105"/>
    </cofactor>
</comment>
<protein>
    <recommendedName>
        <fullName evidence="9">Deoxycytidylate deaminase</fullName>
        <ecNumber evidence="7">3.5.4.12</ecNumber>
    </recommendedName>
    <alternativeName>
        <fullName evidence="8">dCMP deaminase</fullName>
    </alternativeName>
</protein>
<comment type="similarity">
    <text evidence="2">Belongs to the cytidine and deoxycytidylate deaminase family.</text>
</comment>
<dbReference type="PROSITE" id="PS51747">
    <property type="entry name" value="CYT_DCMP_DEAMINASES_2"/>
    <property type="match status" value="1"/>
</dbReference>
<name>A0A2V3IJX5_9FLOR</name>
<dbReference type="SUPFAM" id="SSF53927">
    <property type="entry name" value="Cytidine deaminase-like"/>
    <property type="match status" value="1"/>
</dbReference>
<dbReference type="InterPro" id="IPR015517">
    <property type="entry name" value="dCMP_deaminase-rel"/>
</dbReference>
<dbReference type="InterPro" id="IPR016192">
    <property type="entry name" value="APOBEC/CMP_deaminase_Zn-bd"/>
</dbReference>
<dbReference type="AlphaFoldDB" id="A0A2V3IJX5"/>
<evidence type="ECO:0000313" key="11">
    <source>
        <dbReference type="EMBL" id="PXF42377.1"/>
    </source>
</evidence>
<dbReference type="InterPro" id="IPR002125">
    <property type="entry name" value="CMP_dCMP_dom"/>
</dbReference>
<dbReference type="PROSITE" id="PS00903">
    <property type="entry name" value="CYT_DCMP_DEAMINASES_1"/>
    <property type="match status" value="1"/>
</dbReference>
<evidence type="ECO:0000256" key="6">
    <source>
        <dbReference type="ARBA" id="ARBA00022833"/>
    </source>
</evidence>
<keyword evidence="6" id="KW-0862">Zinc</keyword>
<gene>
    <name evidence="11" type="ORF">BWQ96_07897</name>
</gene>
<evidence type="ECO:0000256" key="5">
    <source>
        <dbReference type="ARBA" id="ARBA00022801"/>
    </source>
</evidence>
<evidence type="ECO:0000256" key="3">
    <source>
        <dbReference type="ARBA" id="ARBA00022723"/>
    </source>
</evidence>
<reference evidence="11 12" key="1">
    <citation type="journal article" date="2018" name="Mol. Biol. Evol.">
        <title>Analysis of the draft genome of the red seaweed Gracilariopsis chorda provides insights into genome size evolution in Rhodophyta.</title>
        <authorList>
            <person name="Lee J."/>
            <person name="Yang E.C."/>
            <person name="Graf L."/>
            <person name="Yang J.H."/>
            <person name="Qiu H."/>
            <person name="Zel Zion U."/>
            <person name="Chan C.X."/>
            <person name="Stephens T.G."/>
            <person name="Weber A.P.M."/>
            <person name="Boo G.H."/>
            <person name="Boo S.M."/>
            <person name="Kim K.M."/>
            <person name="Shin Y."/>
            <person name="Jung M."/>
            <person name="Lee S.J."/>
            <person name="Yim H.S."/>
            <person name="Lee J.H."/>
            <person name="Bhattacharya D."/>
            <person name="Yoon H.S."/>
        </authorList>
    </citation>
    <scope>NUCLEOTIDE SEQUENCE [LARGE SCALE GENOMIC DNA]</scope>
    <source>
        <strain evidence="11 12">SKKU-2015</strain>
        <tissue evidence="11">Whole body</tissue>
    </source>
</reference>
<dbReference type="GO" id="GO:0009165">
    <property type="term" value="P:nucleotide biosynthetic process"/>
    <property type="evidence" value="ECO:0007669"/>
    <property type="project" value="UniProtKB-KW"/>
</dbReference>
<keyword evidence="3" id="KW-0479">Metal-binding</keyword>
<dbReference type="PANTHER" id="PTHR11086:SF18">
    <property type="entry name" value="DEOXYCYTIDYLATE DEAMINASE"/>
    <property type="match status" value="1"/>
</dbReference>
<feature type="domain" description="CMP/dCMP-type deaminase" evidence="10">
    <location>
        <begin position="197"/>
        <end position="334"/>
    </location>
</feature>
<dbReference type="InterPro" id="IPR027417">
    <property type="entry name" value="P-loop_NTPase"/>
</dbReference>
<keyword evidence="12" id="KW-1185">Reference proteome</keyword>
<evidence type="ECO:0000256" key="2">
    <source>
        <dbReference type="ARBA" id="ARBA00006576"/>
    </source>
</evidence>
<dbReference type="Proteomes" id="UP000247409">
    <property type="component" value="Unassembled WGS sequence"/>
</dbReference>
<dbReference type="PANTHER" id="PTHR11086">
    <property type="entry name" value="DEOXYCYTIDYLATE DEAMINASE-RELATED"/>
    <property type="match status" value="1"/>
</dbReference>
<dbReference type="STRING" id="448386.A0A2V3IJX5"/>
<dbReference type="OrthoDB" id="6710946at2759"/>
<evidence type="ECO:0000256" key="9">
    <source>
        <dbReference type="ARBA" id="ARBA00071582"/>
    </source>
</evidence>
<dbReference type="GO" id="GO:0005737">
    <property type="term" value="C:cytoplasm"/>
    <property type="evidence" value="ECO:0007669"/>
    <property type="project" value="TreeGrafter"/>
</dbReference>
<dbReference type="EMBL" id="NBIV01000166">
    <property type="protein sequence ID" value="PXF42377.1"/>
    <property type="molecule type" value="Genomic_DNA"/>
</dbReference>
<dbReference type="GO" id="GO:0008270">
    <property type="term" value="F:zinc ion binding"/>
    <property type="evidence" value="ECO:0007669"/>
    <property type="project" value="InterPro"/>
</dbReference>
<organism evidence="11 12">
    <name type="scientific">Gracilariopsis chorda</name>
    <dbReference type="NCBI Taxonomy" id="448386"/>
    <lineage>
        <taxon>Eukaryota</taxon>
        <taxon>Rhodophyta</taxon>
        <taxon>Florideophyceae</taxon>
        <taxon>Rhodymeniophycidae</taxon>
        <taxon>Gracilariales</taxon>
        <taxon>Gracilariaceae</taxon>
        <taxon>Gracilariopsis</taxon>
    </lineage>
</organism>
<dbReference type="InterPro" id="IPR035105">
    <property type="entry name" value="Deoxycytidylate_deaminase_dom"/>
</dbReference>
<evidence type="ECO:0000256" key="7">
    <source>
        <dbReference type="ARBA" id="ARBA00038938"/>
    </source>
</evidence>
<keyword evidence="5" id="KW-0378">Hydrolase</keyword>
<dbReference type="Gene3D" id="3.40.140.10">
    <property type="entry name" value="Cytidine Deaminase, domain 2"/>
    <property type="match status" value="1"/>
</dbReference>
<dbReference type="FunFam" id="3.40.140.10:FF:000035">
    <property type="entry name" value="dCMP deaminase"/>
    <property type="match status" value="1"/>
</dbReference>
<comment type="caution">
    <text evidence="11">The sequence shown here is derived from an EMBL/GenBank/DDBJ whole genome shotgun (WGS) entry which is preliminary data.</text>
</comment>
<dbReference type="SUPFAM" id="SSF52540">
    <property type="entry name" value="P-loop containing nucleoside triphosphate hydrolases"/>
    <property type="match status" value="1"/>
</dbReference>
<dbReference type="EC" id="3.5.4.12" evidence="7"/>
<evidence type="ECO:0000256" key="4">
    <source>
        <dbReference type="ARBA" id="ARBA00022727"/>
    </source>
</evidence>
<evidence type="ECO:0000256" key="1">
    <source>
        <dbReference type="ARBA" id="ARBA00001947"/>
    </source>
</evidence>
<dbReference type="GO" id="GO:0004132">
    <property type="term" value="F:dCMP deaminase activity"/>
    <property type="evidence" value="ECO:0007669"/>
    <property type="project" value="UniProtKB-EC"/>
</dbReference>
<dbReference type="InterPro" id="IPR016193">
    <property type="entry name" value="Cytidine_deaminase-like"/>
</dbReference>
<dbReference type="Pfam" id="PF00383">
    <property type="entry name" value="dCMP_cyt_deam_1"/>
    <property type="match status" value="1"/>
</dbReference>
<accession>A0A2V3IJX5</accession>